<feature type="transmembrane region" description="Helical" evidence="1">
    <location>
        <begin position="77"/>
        <end position="97"/>
    </location>
</feature>
<dbReference type="Proteomes" id="UP000198848">
    <property type="component" value="Unassembled WGS sequence"/>
</dbReference>
<dbReference type="RefSeq" id="WP_090384956.1">
    <property type="nucleotide sequence ID" value="NZ_FNLC01000005.1"/>
</dbReference>
<dbReference type="OrthoDB" id="163895at2157"/>
<gene>
    <name evidence="2" type="ORF">SAMN04489842_3635</name>
</gene>
<keyword evidence="3" id="KW-1185">Reference proteome</keyword>
<proteinExistence type="predicted"/>
<evidence type="ECO:0000313" key="3">
    <source>
        <dbReference type="Proteomes" id="UP000198848"/>
    </source>
</evidence>
<accession>A0A1H1IMK7</accession>
<organism evidence="2 3">
    <name type="scientific">Natronobacterium texcoconense</name>
    <dbReference type="NCBI Taxonomy" id="1095778"/>
    <lineage>
        <taxon>Archaea</taxon>
        <taxon>Methanobacteriati</taxon>
        <taxon>Methanobacteriota</taxon>
        <taxon>Stenosarchaea group</taxon>
        <taxon>Halobacteria</taxon>
        <taxon>Halobacteriales</taxon>
        <taxon>Natrialbaceae</taxon>
        <taxon>Natronobacterium</taxon>
    </lineage>
</organism>
<evidence type="ECO:0000313" key="2">
    <source>
        <dbReference type="EMBL" id="SDR38937.1"/>
    </source>
</evidence>
<feature type="transmembrane region" description="Helical" evidence="1">
    <location>
        <begin position="43"/>
        <end position="65"/>
    </location>
</feature>
<keyword evidence="1" id="KW-1133">Transmembrane helix</keyword>
<name>A0A1H1IMK7_NATTX</name>
<reference evidence="3" key="1">
    <citation type="submission" date="2016-10" db="EMBL/GenBank/DDBJ databases">
        <authorList>
            <person name="Varghese N."/>
            <person name="Submissions S."/>
        </authorList>
    </citation>
    <scope>NUCLEOTIDE SEQUENCE [LARGE SCALE GENOMIC DNA]</scope>
    <source>
        <strain evidence="3">DSM 24767</strain>
    </source>
</reference>
<sequence>MDVRTGVAAYFPDRPPTWTEVVLGVLVLVAIAPRIYVDSPSAPALLVGFLAFAVALGPAATTTAGRRIEEWFRRIGVVGRAIVLLTFLASTLLAYRLEAIPSTLVGDAAVGGLLAVILYLAAHVLLTREISGWSTARQ</sequence>
<feature type="transmembrane region" description="Helical" evidence="1">
    <location>
        <begin position="109"/>
        <end position="127"/>
    </location>
</feature>
<protein>
    <submittedName>
        <fullName evidence="2">Uncharacterized protein</fullName>
    </submittedName>
</protein>
<keyword evidence="1" id="KW-0812">Transmembrane</keyword>
<evidence type="ECO:0000256" key="1">
    <source>
        <dbReference type="SAM" id="Phobius"/>
    </source>
</evidence>
<keyword evidence="1" id="KW-0472">Membrane</keyword>
<dbReference type="EMBL" id="FNLC01000005">
    <property type="protein sequence ID" value="SDR38937.1"/>
    <property type="molecule type" value="Genomic_DNA"/>
</dbReference>
<feature type="transmembrane region" description="Helical" evidence="1">
    <location>
        <begin position="21"/>
        <end position="37"/>
    </location>
</feature>
<dbReference type="AlphaFoldDB" id="A0A1H1IMK7"/>
<dbReference type="STRING" id="1095778.SAMN04489842_3635"/>